<reference evidence="1 2" key="1">
    <citation type="submission" date="2015-03" db="EMBL/GenBank/DDBJ databases">
        <title>Genome Sequence of Kiloniella spongiae MEBiC09566, isolated from a marine sponge.</title>
        <authorList>
            <person name="Shao Z."/>
            <person name="Wang L."/>
            <person name="Li X."/>
        </authorList>
    </citation>
    <scope>NUCLEOTIDE SEQUENCE [LARGE SCALE GENOMIC DNA]</scope>
    <source>
        <strain evidence="1 2">MEBiC09566</strain>
    </source>
</reference>
<organism evidence="1 2">
    <name type="scientific">Kiloniella spongiae</name>
    <dbReference type="NCBI Taxonomy" id="1489064"/>
    <lineage>
        <taxon>Bacteria</taxon>
        <taxon>Pseudomonadati</taxon>
        <taxon>Pseudomonadota</taxon>
        <taxon>Alphaproteobacteria</taxon>
        <taxon>Rhodospirillales</taxon>
        <taxon>Kiloniellaceae</taxon>
        <taxon>Kiloniella</taxon>
    </lineage>
</organism>
<sequence length="651" mass="72605">MKVFFTAGDQINWAVDEDLSHTRRALENFVEFTDLASADVVFASWWAPLLDIEASELDGKRVVCFMHGEPARFLSAPNHRLSFEKVDLWITRSVQATKALKDLGYNAKHVPYLANTSKFERLPLESPLLQSMAKRLAVKPGEYLIGNFMRDTEGGDLKFPKLVKGPDLFAEIMREACRRNLTVKAILAGPRRHWLRKHLTEIGVPFEYIGNSVEQDDVAINTLSRNEINALYNLIDLTVVSSRSEGGPLAICEAPMANCKIISTPVGMAPDALPDRSIFRTASEAVDIIQSDIQSGNLESALTETLETLREKNSMEVIRSSLLEALANVMYKPVIRSGACSPSLPRNNLFIRSIRRAKRGVSGRFFRKKIVKIHFSKSSCAAYPYRLLAKILTNESNIKETGFLGESDIIFLNCATDWPLFGEIRINAGLIILLDEPSDSMEFQRLLDLLPDVFLHPSFAATVLSSKSLLHRFHEAGLNIKKPVVIPPLIDASLFNESMISGEENSRSIVLLGPSLIASDFVKDTKDILSQGVEILTIAAASEPNTIWGRTLRVNTLRRCILYIEADTNSSSLRRIREAQACDVPVVYREQDDAAKIVGFGGEAYTDIVSMRSAITSVLENLKSYQALTVSEFDDYKAWVEMIVSIVTRNK</sequence>
<protein>
    <recommendedName>
        <fullName evidence="3">Glycosyl transferase family 1 domain-containing protein</fullName>
    </recommendedName>
</protein>
<evidence type="ECO:0000313" key="1">
    <source>
        <dbReference type="EMBL" id="KLN58950.1"/>
    </source>
</evidence>
<name>A0A0H2MQK6_9PROT</name>
<dbReference type="Gene3D" id="3.40.50.2000">
    <property type="entry name" value="Glycogen Phosphorylase B"/>
    <property type="match status" value="2"/>
</dbReference>
<dbReference type="Pfam" id="PF13692">
    <property type="entry name" value="Glyco_trans_1_4"/>
    <property type="match status" value="1"/>
</dbReference>
<evidence type="ECO:0000313" key="2">
    <source>
        <dbReference type="Proteomes" id="UP000035444"/>
    </source>
</evidence>
<evidence type="ECO:0008006" key="3">
    <source>
        <dbReference type="Google" id="ProtNLM"/>
    </source>
</evidence>
<proteinExistence type="predicted"/>
<dbReference type="SUPFAM" id="SSF53756">
    <property type="entry name" value="UDP-Glycosyltransferase/glycogen phosphorylase"/>
    <property type="match status" value="1"/>
</dbReference>
<dbReference type="AlphaFoldDB" id="A0A0H2MQK6"/>
<keyword evidence="2" id="KW-1185">Reference proteome</keyword>
<comment type="caution">
    <text evidence="1">The sequence shown here is derived from an EMBL/GenBank/DDBJ whole genome shotgun (WGS) entry which is preliminary data.</text>
</comment>
<accession>A0A0H2MQK6</accession>
<dbReference type="Proteomes" id="UP000035444">
    <property type="component" value="Unassembled WGS sequence"/>
</dbReference>
<dbReference type="EMBL" id="LAQL01000024">
    <property type="protein sequence ID" value="KLN58950.1"/>
    <property type="molecule type" value="Genomic_DNA"/>
</dbReference>
<dbReference type="STRING" id="1489064.WH96_20205"/>
<dbReference type="RefSeq" id="WP_047766065.1">
    <property type="nucleotide sequence ID" value="NZ_LAQL01000024.1"/>
</dbReference>
<gene>
    <name evidence="1" type="ORF">WH96_20205</name>
</gene>